<dbReference type="OrthoDB" id="297496at2759"/>
<evidence type="ECO:0000256" key="12">
    <source>
        <dbReference type="RuleBase" id="RU003857"/>
    </source>
</evidence>
<reference evidence="17" key="1">
    <citation type="submission" date="2025-08" db="UniProtKB">
        <authorList>
            <consortium name="RefSeq"/>
        </authorList>
    </citation>
    <scope>IDENTIFICATION</scope>
    <source>
        <strain evidence="17">J_2021</strain>
        <tissue evidence="17">Erythrocytes</tissue>
    </source>
</reference>
<evidence type="ECO:0000256" key="8">
    <source>
        <dbReference type="ARBA" id="ARBA00022989"/>
    </source>
</evidence>
<dbReference type="GO" id="GO:0005886">
    <property type="term" value="C:plasma membrane"/>
    <property type="evidence" value="ECO:0000318"/>
    <property type="project" value="GO_Central"/>
</dbReference>
<keyword evidence="8 14" id="KW-1133">Transmembrane helix</keyword>
<evidence type="ECO:0000313" key="17">
    <source>
        <dbReference type="RefSeq" id="XP_041418532.1"/>
    </source>
</evidence>
<dbReference type="GeneID" id="108716523"/>
<keyword evidence="4" id="KW-0633">Potassium transport</keyword>
<dbReference type="GO" id="GO:0015271">
    <property type="term" value="F:outward rectifier potassium channel activity"/>
    <property type="evidence" value="ECO:0000318"/>
    <property type="project" value="GO_Central"/>
</dbReference>
<keyword evidence="5 12" id="KW-0812">Transmembrane</keyword>
<feature type="transmembrane region" description="Helical" evidence="14">
    <location>
        <begin position="85"/>
        <end position="104"/>
    </location>
</feature>
<evidence type="ECO:0000256" key="13">
    <source>
        <dbReference type="SAM" id="MobiDB-lite"/>
    </source>
</evidence>
<proteinExistence type="inferred from homology"/>
<feature type="transmembrane region" description="Helical" evidence="14">
    <location>
        <begin position="116"/>
        <end position="138"/>
    </location>
</feature>
<feature type="compositionally biased region" description="Polar residues" evidence="13">
    <location>
        <begin position="435"/>
        <end position="450"/>
    </location>
</feature>
<keyword evidence="10 14" id="KW-0472">Membrane</keyword>
<dbReference type="InterPro" id="IPR013099">
    <property type="entry name" value="K_chnl_dom"/>
</dbReference>
<evidence type="ECO:0000256" key="7">
    <source>
        <dbReference type="ARBA" id="ARBA00022958"/>
    </source>
</evidence>
<dbReference type="SUPFAM" id="SSF81324">
    <property type="entry name" value="Voltage-gated potassium channels"/>
    <property type="match status" value="2"/>
</dbReference>
<evidence type="ECO:0000256" key="1">
    <source>
        <dbReference type="ARBA" id="ARBA00004141"/>
    </source>
</evidence>
<dbReference type="Proteomes" id="UP000186698">
    <property type="component" value="Chromosome 5L"/>
</dbReference>
<evidence type="ECO:0000256" key="4">
    <source>
        <dbReference type="ARBA" id="ARBA00022538"/>
    </source>
</evidence>
<dbReference type="AlphaFoldDB" id="A0A8J1KMH5"/>
<dbReference type="PANTHER" id="PTHR11003">
    <property type="entry name" value="POTASSIUM CHANNEL, SUBFAMILY K"/>
    <property type="match status" value="1"/>
</dbReference>
<gene>
    <name evidence="17" type="primary">LOC108716523</name>
</gene>
<organism evidence="16 17">
    <name type="scientific">Xenopus laevis</name>
    <name type="common">African clawed frog</name>
    <dbReference type="NCBI Taxonomy" id="8355"/>
    <lineage>
        <taxon>Eukaryota</taxon>
        <taxon>Metazoa</taxon>
        <taxon>Chordata</taxon>
        <taxon>Craniata</taxon>
        <taxon>Vertebrata</taxon>
        <taxon>Euteleostomi</taxon>
        <taxon>Amphibia</taxon>
        <taxon>Batrachia</taxon>
        <taxon>Anura</taxon>
        <taxon>Pipoidea</taxon>
        <taxon>Pipidae</taxon>
        <taxon>Xenopodinae</taxon>
        <taxon>Xenopus</taxon>
        <taxon>Xenopus</taxon>
    </lineage>
</organism>
<evidence type="ECO:0000256" key="6">
    <source>
        <dbReference type="ARBA" id="ARBA00022826"/>
    </source>
</evidence>
<feature type="domain" description="Potassium channel" evidence="15">
    <location>
        <begin position="79"/>
        <end position="137"/>
    </location>
</feature>
<comment type="similarity">
    <text evidence="2 12">Belongs to the two pore domain potassium channel (TC 1.A.1.8) family.</text>
</comment>
<feature type="domain" description="Potassium channel" evidence="15">
    <location>
        <begin position="168"/>
        <end position="243"/>
    </location>
</feature>
<dbReference type="GO" id="GO:0030322">
    <property type="term" value="P:stabilization of membrane potential"/>
    <property type="evidence" value="ECO:0007669"/>
    <property type="project" value="TreeGrafter"/>
</dbReference>
<sequence length="473" mass="53763">MVDRGPILTSAIIFYLSIGAAIFQVLEEPNWKAATQLYKENRVKILAKHSCLTPKDLEEILETVSNAAGQGVTITGNTTFNNWNWPNAVIFAATVITTIGYGNIAPKTSAGRLFCIFYGLFGVPLCLTWISALGKFFGGRAKRLGQFLTKRGVSLRKAQITCTAIFIIWGVLIHLVIPPFIFMRTEGWDYIEGLYFSFITITTIGFGDYVAGVNPKVNYNVLYRYFVEIWIYLGLAWLSLFVNWKVSMFLEVHKAIKKRRKRRKESFENDPQMKQTKAMPMTNPKDVNIFSFLSKKEETYNDLIKQIGKNGLKDSHGKILNGDVETNGTVTNKGRDLMVMYSKRNGMGYNEVKFSDSRQKETMTKPFQDKDTAILINQLDRISEEEGDTWDSKDYKPFIFQNANITFVNEEECNSTEDEAKSKTSYEDNMGEPQTPMQMDELSSFSSNDAEASIPYEQLLNNYNTVHSDKSVT</sequence>
<keyword evidence="6" id="KW-0631">Potassium channel</keyword>
<name>A0A8J1KMH5_XENLA</name>
<dbReference type="KEGG" id="xla:108716523"/>
<keyword evidence="3 12" id="KW-0813">Transport</keyword>
<dbReference type="RefSeq" id="XP_041418532.1">
    <property type="nucleotide sequence ID" value="XM_041562598.1"/>
</dbReference>
<feature type="transmembrane region" description="Helical" evidence="14">
    <location>
        <begin position="7"/>
        <end position="26"/>
    </location>
</feature>
<keyword evidence="16" id="KW-1185">Reference proteome</keyword>
<dbReference type="CTD" id="108716523"/>
<keyword evidence="7" id="KW-0630">Potassium</keyword>
<evidence type="ECO:0000259" key="15">
    <source>
        <dbReference type="Pfam" id="PF07885"/>
    </source>
</evidence>
<evidence type="ECO:0000256" key="5">
    <source>
        <dbReference type="ARBA" id="ARBA00022692"/>
    </source>
</evidence>
<evidence type="ECO:0000313" key="16">
    <source>
        <dbReference type="Proteomes" id="UP000186698"/>
    </source>
</evidence>
<evidence type="ECO:0000256" key="14">
    <source>
        <dbReference type="SAM" id="Phobius"/>
    </source>
</evidence>
<feature type="transmembrane region" description="Helical" evidence="14">
    <location>
        <begin position="231"/>
        <end position="252"/>
    </location>
</feature>
<protein>
    <submittedName>
        <fullName evidence="17">Potassium channel subfamily K member 5</fullName>
    </submittedName>
</protein>
<dbReference type="PRINTS" id="PR01095">
    <property type="entry name" value="TASKCHANNEL"/>
</dbReference>
<feature type="transmembrane region" description="Helical" evidence="14">
    <location>
        <begin position="158"/>
        <end position="182"/>
    </location>
</feature>
<dbReference type="GO" id="GO:0022841">
    <property type="term" value="F:potassium ion leak channel activity"/>
    <property type="evidence" value="ECO:0000318"/>
    <property type="project" value="GO_Central"/>
</dbReference>
<dbReference type="InterPro" id="IPR003092">
    <property type="entry name" value="2pore_dom_K_chnl_TASK"/>
</dbReference>
<evidence type="ECO:0000256" key="3">
    <source>
        <dbReference type="ARBA" id="ARBA00022448"/>
    </source>
</evidence>
<dbReference type="PRINTS" id="PR01333">
    <property type="entry name" value="2POREKCHANEL"/>
</dbReference>
<evidence type="ECO:0000256" key="9">
    <source>
        <dbReference type="ARBA" id="ARBA00023065"/>
    </source>
</evidence>
<evidence type="ECO:0000256" key="10">
    <source>
        <dbReference type="ARBA" id="ARBA00023136"/>
    </source>
</evidence>
<keyword evidence="9 12" id="KW-0406">Ion transport</keyword>
<dbReference type="Pfam" id="PF07885">
    <property type="entry name" value="Ion_trans_2"/>
    <property type="match status" value="2"/>
</dbReference>
<dbReference type="Gene3D" id="1.10.287.70">
    <property type="match status" value="1"/>
</dbReference>
<dbReference type="FunFam" id="1.10.287.70:FF:000077">
    <property type="entry name" value="Potassium channel subfamily K member 5"/>
    <property type="match status" value="1"/>
</dbReference>
<comment type="subcellular location">
    <subcellularLocation>
        <location evidence="1">Membrane</location>
        <topology evidence="1">Multi-pass membrane protein</topology>
    </subcellularLocation>
</comment>
<accession>A0A8J1KMH5</accession>
<keyword evidence="11 12" id="KW-0407">Ion channel</keyword>
<evidence type="ECO:0000256" key="11">
    <source>
        <dbReference type="ARBA" id="ARBA00023303"/>
    </source>
</evidence>
<feature type="transmembrane region" description="Helical" evidence="14">
    <location>
        <begin position="194"/>
        <end position="211"/>
    </location>
</feature>
<dbReference type="GO" id="GO:0071805">
    <property type="term" value="P:potassium ion transmembrane transport"/>
    <property type="evidence" value="ECO:0000318"/>
    <property type="project" value="GO_Central"/>
</dbReference>
<evidence type="ECO:0000256" key="2">
    <source>
        <dbReference type="ARBA" id="ARBA00006666"/>
    </source>
</evidence>
<dbReference type="InterPro" id="IPR003280">
    <property type="entry name" value="2pore_dom_K_chnl"/>
</dbReference>
<feature type="region of interest" description="Disordered" evidence="13">
    <location>
        <begin position="411"/>
        <end position="450"/>
    </location>
</feature>
<dbReference type="PANTHER" id="PTHR11003:SF241">
    <property type="entry name" value="POTASSIUM CHANNEL SUBFAMILY K MEMBER 5"/>
    <property type="match status" value="1"/>
</dbReference>